<evidence type="ECO:0000313" key="3">
    <source>
        <dbReference type="Proteomes" id="UP000576082"/>
    </source>
</evidence>
<reference evidence="2 3" key="1">
    <citation type="submission" date="2020-04" db="EMBL/GenBank/DDBJ databases">
        <title>Flammeovirga sp. SR4, a novel species isolated from seawater.</title>
        <authorList>
            <person name="Wang X."/>
        </authorList>
    </citation>
    <scope>NUCLEOTIDE SEQUENCE [LARGE SCALE GENOMIC DNA]</scope>
    <source>
        <strain evidence="2 3">ATCC 23126</strain>
    </source>
</reference>
<organism evidence="2 3">
    <name type="scientific">Flammeovirga aprica JL-4</name>
    <dbReference type="NCBI Taxonomy" id="694437"/>
    <lineage>
        <taxon>Bacteria</taxon>
        <taxon>Pseudomonadati</taxon>
        <taxon>Bacteroidota</taxon>
        <taxon>Cytophagia</taxon>
        <taxon>Cytophagales</taxon>
        <taxon>Flammeovirgaceae</taxon>
        <taxon>Flammeovirga</taxon>
    </lineage>
</organism>
<dbReference type="EMBL" id="JABANE010000002">
    <property type="protein sequence ID" value="NME66590.1"/>
    <property type="molecule type" value="Genomic_DNA"/>
</dbReference>
<keyword evidence="1" id="KW-0472">Membrane</keyword>
<accession>A0A7X9NZL5</accession>
<protein>
    <submittedName>
        <fullName evidence="2">Uncharacterized protein</fullName>
    </submittedName>
</protein>
<sequence>MHKNYDHRITQKLIHLVKGYQTEFIEKPFGIRNRNLYFFSFICSRILPLLSIMSGVTYIGLVMNQVFNIHTALVIATVFIIGWEFLKGELMYSFFRKKFISKVNYFELSLILFLIIGSTFFSYNGATSYYHNLSDQSYEIKQNLNEQLAKIDSTAHEQTALYTLKINNLERNKKKRWGNLLTKEENEQIILYQKEINTIQNNTLTEKAVLKDKAQEIIDAKIKDAEIPLLLIGFLFAIVDLLIGSAYWYTIYYKYESIREVEWMVKSKETGNIYTESIKRHWEEETVEKPTIEIDQNEEAELKIPEDEKWIELIKALKEGGSDMRSLCRLGFNPRQIKKVKNYII</sequence>
<feature type="transmembrane region" description="Helical" evidence="1">
    <location>
        <begin position="67"/>
        <end position="85"/>
    </location>
</feature>
<keyword evidence="3" id="KW-1185">Reference proteome</keyword>
<feature type="transmembrane region" description="Helical" evidence="1">
    <location>
        <begin position="105"/>
        <end position="123"/>
    </location>
</feature>
<dbReference type="AlphaFoldDB" id="A0A7X9NZL5"/>
<keyword evidence="1" id="KW-0812">Transmembrane</keyword>
<proteinExistence type="predicted"/>
<evidence type="ECO:0000313" key="2">
    <source>
        <dbReference type="EMBL" id="NME66590.1"/>
    </source>
</evidence>
<comment type="caution">
    <text evidence="2">The sequence shown here is derived from an EMBL/GenBank/DDBJ whole genome shotgun (WGS) entry which is preliminary data.</text>
</comment>
<feature type="transmembrane region" description="Helical" evidence="1">
    <location>
        <begin position="36"/>
        <end position="61"/>
    </location>
</feature>
<dbReference type="Proteomes" id="UP000576082">
    <property type="component" value="Unassembled WGS sequence"/>
</dbReference>
<keyword evidence="1" id="KW-1133">Transmembrane helix</keyword>
<dbReference type="RefSeq" id="WP_169654336.1">
    <property type="nucleotide sequence ID" value="NZ_JABANE010000002.1"/>
</dbReference>
<name>A0A7X9NZL5_9BACT</name>
<feature type="transmembrane region" description="Helical" evidence="1">
    <location>
        <begin position="229"/>
        <end position="249"/>
    </location>
</feature>
<evidence type="ECO:0000256" key="1">
    <source>
        <dbReference type="SAM" id="Phobius"/>
    </source>
</evidence>
<gene>
    <name evidence="2" type="ORF">HHU12_01315</name>
</gene>